<dbReference type="OrthoDB" id="438431at2759"/>
<dbReference type="InterPro" id="IPR027443">
    <property type="entry name" value="IPNS-like_sf"/>
</dbReference>
<keyword evidence="2" id="KW-0223">Dioxygenase</keyword>
<evidence type="ECO:0000259" key="4">
    <source>
        <dbReference type="Pfam" id="PF05118"/>
    </source>
</evidence>
<dbReference type="EMBL" id="CAACVS010000532">
    <property type="protein sequence ID" value="VEU43322.1"/>
    <property type="molecule type" value="Genomic_DNA"/>
</dbReference>
<dbReference type="Proteomes" id="UP000291116">
    <property type="component" value="Unassembled WGS sequence"/>
</dbReference>
<accession>A0A448ZMR5</accession>
<proteinExistence type="inferred from homology"/>
<evidence type="ECO:0000256" key="1">
    <source>
        <dbReference type="ARBA" id="ARBA00007730"/>
    </source>
</evidence>
<comment type="similarity">
    <text evidence="1">Belongs to the aspartyl/asparaginyl beta-hydroxylase family.</text>
</comment>
<evidence type="ECO:0000313" key="6">
    <source>
        <dbReference type="Proteomes" id="UP000291116"/>
    </source>
</evidence>
<dbReference type="AlphaFoldDB" id="A0A448ZMR5"/>
<dbReference type="GO" id="GO:0016020">
    <property type="term" value="C:membrane"/>
    <property type="evidence" value="ECO:0007669"/>
    <property type="project" value="TreeGrafter"/>
</dbReference>
<dbReference type="SUPFAM" id="SSF51197">
    <property type="entry name" value="Clavaminate synthase-like"/>
    <property type="match status" value="1"/>
</dbReference>
<reference evidence="5 6" key="1">
    <citation type="submission" date="2019-01" db="EMBL/GenBank/DDBJ databases">
        <authorList>
            <person name="Ferrante I. M."/>
        </authorList>
    </citation>
    <scope>NUCLEOTIDE SEQUENCE [LARGE SCALE GENOMIC DNA]</scope>
    <source>
        <strain evidence="5 6">B856</strain>
    </source>
</reference>
<dbReference type="PANTHER" id="PTHR46332">
    <property type="entry name" value="ASPARTATE BETA-HYDROXYLASE DOMAIN-CONTAINING PROTEIN 2"/>
    <property type="match status" value="1"/>
</dbReference>
<organism evidence="5 6">
    <name type="scientific">Pseudo-nitzschia multistriata</name>
    <dbReference type="NCBI Taxonomy" id="183589"/>
    <lineage>
        <taxon>Eukaryota</taxon>
        <taxon>Sar</taxon>
        <taxon>Stramenopiles</taxon>
        <taxon>Ochrophyta</taxon>
        <taxon>Bacillariophyta</taxon>
        <taxon>Bacillariophyceae</taxon>
        <taxon>Bacillariophycidae</taxon>
        <taxon>Bacillariales</taxon>
        <taxon>Bacillariaceae</taxon>
        <taxon>Pseudo-nitzschia</taxon>
    </lineage>
</organism>
<evidence type="ECO:0000313" key="5">
    <source>
        <dbReference type="EMBL" id="VEU43322.1"/>
    </source>
</evidence>
<name>A0A448ZMR5_9STRA</name>
<dbReference type="InterPro" id="IPR051821">
    <property type="entry name" value="Asp/Asn_beta-hydroxylase"/>
</dbReference>
<dbReference type="InterPro" id="IPR007803">
    <property type="entry name" value="Asp/Arg/Pro-Hydrxlase"/>
</dbReference>
<feature type="domain" description="Aspartyl/asparaginy/proline hydroxylase" evidence="4">
    <location>
        <begin position="420"/>
        <end position="582"/>
    </location>
</feature>
<sequence>MMGVNMGRYSNETVTSPDAILCYRHNDGDPFELRKETGEADSGISTIEADVLDRIIKGKAARTPVRGQENKTKEQVFLYPRNDSALLKCLDDAPVENVKTVMGITEDNQGTCAEIVCYRAEQNSKRQERMHLCGPHSEWSRGLLSTVGDNDDGDGPSEVSNTKSKSTKIRWIDLRHFQEKHNTRTDEPFLSTEAGIVQFFRSILTSSHEASPWAPAAEPIPTSDAKLDSPDIVVLVLNHDSNSANDITTLNLLKDFRVSDVAPSWFFQSLTVMENLERNVIDFIRQKESQGDFMNCSQSTLLVYKKLRPRSRLSATKPVASSLDLCAEETLGIVGKGCLWEELQEEDENGNGDSHCDEEDDNSAVRSAMQAGDEKCRYRLVSPPYLNLDEEYPGENLVAKLFSKEAMRIFTEDALSVPQWTPWPETTHYRASSFGNEKPWTVFPLCHCFPANKPENFTWVPATKAFVPRTCQLLEEVLSCGNGKSYLRTALFSQLAPCSVLHEHTGWADLANHVLRLHIPLVVPKDIDANGGNDDLCGTWVDGCVETHAVGRPLLFDDSKVHRAFNYSDEVRTVLIVDLARPDRLPLGTAVSGHTEELDAFIEQMSTPK</sequence>
<dbReference type="GO" id="GO:0051213">
    <property type="term" value="F:dioxygenase activity"/>
    <property type="evidence" value="ECO:0007669"/>
    <property type="project" value="UniProtKB-KW"/>
</dbReference>
<gene>
    <name evidence="5" type="ORF">PSNMU_V1.4_AUG-EV-PASAV3_0102330</name>
</gene>
<dbReference type="Pfam" id="PF05118">
    <property type="entry name" value="Asp_Arg_Hydrox"/>
    <property type="match status" value="1"/>
</dbReference>
<evidence type="ECO:0000256" key="2">
    <source>
        <dbReference type="ARBA" id="ARBA00022964"/>
    </source>
</evidence>
<keyword evidence="3" id="KW-0560">Oxidoreductase</keyword>
<dbReference type="Gene3D" id="2.60.120.330">
    <property type="entry name" value="B-lactam Antibiotic, Isopenicillin N Synthase, Chain"/>
    <property type="match status" value="1"/>
</dbReference>
<keyword evidence="6" id="KW-1185">Reference proteome</keyword>
<protein>
    <recommendedName>
        <fullName evidence="4">Aspartyl/asparaginy/proline hydroxylase domain-containing protein</fullName>
    </recommendedName>
</protein>
<evidence type="ECO:0000256" key="3">
    <source>
        <dbReference type="ARBA" id="ARBA00023002"/>
    </source>
</evidence>
<dbReference type="PANTHER" id="PTHR46332:SF5">
    <property type="entry name" value="ASPARTATE BETA-HYDROXYLASE DOMAIN CONTAINING 2"/>
    <property type="match status" value="1"/>
</dbReference>